<sequence length="130" mass="15096">MKRGVVDEEEVDEERMQSGFLGSDDASVLTQRKRAERCTRQFQRELEKVSEPITATEQTQRRCSWETDKETELRQAENPPEAERLTDTDKRLVHGRLLNIVSDQCNQKRSPHQEEQVGCWRPGPEAGSRK</sequence>
<evidence type="ECO:0000256" key="1">
    <source>
        <dbReference type="SAM" id="MobiDB-lite"/>
    </source>
</evidence>
<feature type="region of interest" description="Disordered" evidence="1">
    <location>
        <begin position="103"/>
        <end position="130"/>
    </location>
</feature>
<organism evidence="2 3">
    <name type="scientific">Pleuronectes platessa</name>
    <name type="common">European plaice</name>
    <dbReference type="NCBI Taxonomy" id="8262"/>
    <lineage>
        <taxon>Eukaryota</taxon>
        <taxon>Metazoa</taxon>
        <taxon>Chordata</taxon>
        <taxon>Craniata</taxon>
        <taxon>Vertebrata</taxon>
        <taxon>Euteleostomi</taxon>
        <taxon>Actinopterygii</taxon>
        <taxon>Neopterygii</taxon>
        <taxon>Teleostei</taxon>
        <taxon>Neoteleostei</taxon>
        <taxon>Acanthomorphata</taxon>
        <taxon>Carangaria</taxon>
        <taxon>Pleuronectiformes</taxon>
        <taxon>Pleuronectoidei</taxon>
        <taxon>Pleuronectidae</taxon>
        <taxon>Pleuronectes</taxon>
    </lineage>
</organism>
<feature type="compositionally biased region" description="Basic and acidic residues" evidence="1">
    <location>
        <begin position="59"/>
        <end position="90"/>
    </location>
</feature>
<proteinExistence type="predicted"/>
<dbReference type="EMBL" id="CADEAL010001810">
    <property type="protein sequence ID" value="CAB1435788.1"/>
    <property type="molecule type" value="Genomic_DNA"/>
</dbReference>
<feature type="region of interest" description="Disordered" evidence="1">
    <location>
        <begin position="1"/>
        <end position="24"/>
    </location>
</feature>
<feature type="region of interest" description="Disordered" evidence="1">
    <location>
        <begin position="50"/>
        <end position="90"/>
    </location>
</feature>
<gene>
    <name evidence="2" type="ORF">PLEPLA_LOCUS23834</name>
</gene>
<evidence type="ECO:0000313" key="3">
    <source>
        <dbReference type="Proteomes" id="UP001153269"/>
    </source>
</evidence>
<keyword evidence="3" id="KW-1185">Reference proteome</keyword>
<dbReference type="Proteomes" id="UP001153269">
    <property type="component" value="Unassembled WGS sequence"/>
</dbReference>
<reference evidence="2" key="1">
    <citation type="submission" date="2020-03" db="EMBL/GenBank/DDBJ databases">
        <authorList>
            <person name="Weist P."/>
        </authorList>
    </citation>
    <scope>NUCLEOTIDE SEQUENCE</scope>
</reference>
<comment type="caution">
    <text evidence="2">The sequence shown here is derived from an EMBL/GenBank/DDBJ whole genome shotgun (WGS) entry which is preliminary data.</text>
</comment>
<accession>A0A9N7YQG5</accession>
<evidence type="ECO:0000313" key="2">
    <source>
        <dbReference type="EMBL" id="CAB1435788.1"/>
    </source>
</evidence>
<protein>
    <submittedName>
        <fullName evidence="2">Uncharacterized protein</fullName>
    </submittedName>
</protein>
<name>A0A9N7YQG5_PLEPL</name>
<dbReference type="AlphaFoldDB" id="A0A9N7YQG5"/>